<feature type="transmembrane region" description="Helical" evidence="1">
    <location>
        <begin position="108"/>
        <end position="127"/>
    </location>
</feature>
<evidence type="ECO:0000313" key="2">
    <source>
        <dbReference type="EMBL" id="SEA07182.1"/>
    </source>
</evidence>
<feature type="transmembrane region" description="Helical" evidence="1">
    <location>
        <begin position="81"/>
        <end position="102"/>
    </location>
</feature>
<name>A0A1H3Y8J5_BIZPA</name>
<dbReference type="Proteomes" id="UP000198846">
    <property type="component" value="Unassembled WGS sequence"/>
</dbReference>
<organism evidence="2 3">
    <name type="scientific">Bizionia paragorgiae</name>
    <dbReference type="NCBI Taxonomy" id="283786"/>
    <lineage>
        <taxon>Bacteria</taxon>
        <taxon>Pseudomonadati</taxon>
        <taxon>Bacteroidota</taxon>
        <taxon>Flavobacteriia</taxon>
        <taxon>Flavobacteriales</taxon>
        <taxon>Flavobacteriaceae</taxon>
        <taxon>Bizionia</taxon>
    </lineage>
</organism>
<dbReference type="RefSeq" id="WP_092133209.1">
    <property type="nucleotide sequence ID" value="NZ_FNQK01000006.1"/>
</dbReference>
<feature type="transmembrane region" description="Helical" evidence="1">
    <location>
        <begin position="55"/>
        <end position="74"/>
    </location>
</feature>
<dbReference type="EMBL" id="FNQK01000006">
    <property type="protein sequence ID" value="SEA07182.1"/>
    <property type="molecule type" value="Genomic_DNA"/>
</dbReference>
<keyword evidence="1" id="KW-1133">Transmembrane helix</keyword>
<reference evidence="3" key="1">
    <citation type="submission" date="2016-10" db="EMBL/GenBank/DDBJ databases">
        <authorList>
            <person name="Varghese N."/>
            <person name="Submissions S."/>
        </authorList>
    </citation>
    <scope>NUCLEOTIDE SEQUENCE [LARGE SCALE GENOMIC DNA]</scope>
    <source>
        <strain evidence="3">DSM 23842</strain>
    </source>
</reference>
<accession>A0A1H3Y8J5</accession>
<dbReference type="STRING" id="283786.SAMN04487990_10670"/>
<evidence type="ECO:0000256" key="1">
    <source>
        <dbReference type="SAM" id="Phobius"/>
    </source>
</evidence>
<evidence type="ECO:0000313" key="3">
    <source>
        <dbReference type="Proteomes" id="UP000198846"/>
    </source>
</evidence>
<feature type="transmembrane region" description="Helical" evidence="1">
    <location>
        <begin position="6"/>
        <end position="23"/>
    </location>
</feature>
<sequence>MNFETIVLCSVGALSVIATFVLHTKYNQSAVRASSLIGLSSGITVLLFQSFFSEYLFEHIPLVAFGASFIGMVSSSVVSNYVLLGAAGGLFAVLFLSANSVFNGFGGGLGVAACISLLVALALSVILRKERIQGILVRLKSRGSKTEN</sequence>
<protein>
    <submittedName>
        <fullName evidence="2">Uncharacterized protein</fullName>
    </submittedName>
</protein>
<gene>
    <name evidence="2" type="ORF">SAMN04487990_10670</name>
</gene>
<keyword evidence="1" id="KW-0812">Transmembrane</keyword>
<keyword evidence="3" id="KW-1185">Reference proteome</keyword>
<dbReference type="OrthoDB" id="768533at2"/>
<keyword evidence="1" id="KW-0472">Membrane</keyword>
<proteinExistence type="predicted"/>
<feature type="transmembrane region" description="Helical" evidence="1">
    <location>
        <begin position="30"/>
        <end position="49"/>
    </location>
</feature>
<dbReference type="AlphaFoldDB" id="A0A1H3Y8J5"/>